<organism evidence="7 8">
    <name type="scientific">Protaetiibacter larvae</name>
    <dbReference type="NCBI Taxonomy" id="2592654"/>
    <lineage>
        <taxon>Bacteria</taxon>
        <taxon>Bacillati</taxon>
        <taxon>Actinomycetota</taxon>
        <taxon>Actinomycetes</taxon>
        <taxon>Micrococcales</taxon>
        <taxon>Microbacteriaceae</taxon>
        <taxon>Protaetiibacter</taxon>
    </lineage>
</organism>
<dbReference type="Pfam" id="PF04542">
    <property type="entry name" value="Sigma70_r2"/>
    <property type="match status" value="1"/>
</dbReference>
<dbReference type="InterPro" id="IPR014284">
    <property type="entry name" value="RNA_pol_sigma-70_dom"/>
</dbReference>
<keyword evidence="4" id="KW-0238">DNA-binding</keyword>
<keyword evidence="3" id="KW-0731">Sigma factor</keyword>
<feature type="domain" description="RNA polymerase sigma-70 region 2" evidence="6">
    <location>
        <begin position="43"/>
        <end position="100"/>
    </location>
</feature>
<reference evidence="7 8" key="1">
    <citation type="submission" date="2019-09" db="EMBL/GenBank/DDBJ databases">
        <title>Genome sequencing of strain KACC 19322.</title>
        <authorList>
            <person name="Heo J."/>
            <person name="Kim S.-J."/>
            <person name="Kim J.-S."/>
            <person name="Hong S.-B."/>
            <person name="Kwon S.-W."/>
        </authorList>
    </citation>
    <scope>NUCLEOTIDE SEQUENCE [LARGE SCALE GENOMIC DNA]</scope>
    <source>
        <strain evidence="7 8">KACC 19322</strain>
    </source>
</reference>
<dbReference type="InterPro" id="IPR013324">
    <property type="entry name" value="RNA_pol_sigma_r3/r4-like"/>
</dbReference>
<dbReference type="OrthoDB" id="265863at2"/>
<dbReference type="RefSeq" id="WP_149324241.1">
    <property type="nucleotide sequence ID" value="NZ_CP043504.1"/>
</dbReference>
<keyword evidence="8" id="KW-1185">Reference proteome</keyword>
<dbReference type="GO" id="GO:0003677">
    <property type="term" value="F:DNA binding"/>
    <property type="evidence" value="ECO:0007669"/>
    <property type="project" value="UniProtKB-KW"/>
</dbReference>
<evidence type="ECO:0000256" key="2">
    <source>
        <dbReference type="ARBA" id="ARBA00023015"/>
    </source>
</evidence>
<evidence type="ECO:0000256" key="4">
    <source>
        <dbReference type="ARBA" id="ARBA00023125"/>
    </source>
</evidence>
<keyword evidence="5" id="KW-0804">Transcription</keyword>
<comment type="similarity">
    <text evidence="1">Belongs to the sigma-70 factor family. ECF subfamily.</text>
</comment>
<dbReference type="InterPro" id="IPR036388">
    <property type="entry name" value="WH-like_DNA-bd_sf"/>
</dbReference>
<dbReference type="PANTHER" id="PTHR43133">
    <property type="entry name" value="RNA POLYMERASE ECF-TYPE SIGMA FACTO"/>
    <property type="match status" value="1"/>
</dbReference>
<evidence type="ECO:0000256" key="3">
    <source>
        <dbReference type="ARBA" id="ARBA00023082"/>
    </source>
</evidence>
<protein>
    <submittedName>
        <fullName evidence="7">Sigma-70 family RNA polymerase sigma factor</fullName>
    </submittedName>
</protein>
<dbReference type="PANTHER" id="PTHR43133:SF8">
    <property type="entry name" value="RNA POLYMERASE SIGMA FACTOR HI_1459-RELATED"/>
    <property type="match status" value="1"/>
</dbReference>
<dbReference type="Gene3D" id="1.10.1740.10">
    <property type="match status" value="1"/>
</dbReference>
<dbReference type="GO" id="GO:0016987">
    <property type="term" value="F:sigma factor activity"/>
    <property type="evidence" value="ECO:0007669"/>
    <property type="project" value="UniProtKB-KW"/>
</dbReference>
<gene>
    <name evidence="7" type="ORF">FLP23_01505</name>
</gene>
<dbReference type="KEGG" id="lyk:FLP23_01505"/>
<dbReference type="AlphaFoldDB" id="A0A5C1Y5X8"/>
<dbReference type="InterPro" id="IPR013325">
    <property type="entry name" value="RNA_pol_sigma_r2"/>
</dbReference>
<accession>A0A5C1Y5X8</accession>
<dbReference type="SUPFAM" id="SSF88659">
    <property type="entry name" value="Sigma3 and sigma4 domains of RNA polymerase sigma factors"/>
    <property type="match status" value="1"/>
</dbReference>
<dbReference type="SUPFAM" id="SSF88946">
    <property type="entry name" value="Sigma2 domain of RNA polymerase sigma factors"/>
    <property type="match status" value="1"/>
</dbReference>
<evidence type="ECO:0000259" key="6">
    <source>
        <dbReference type="Pfam" id="PF04542"/>
    </source>
</evidence>
<proteinExistence type="inferred from homology"/>
<dbReference type="Proteomes" id="UP000322159">
    <property type="component" value="Chromosome"/>
</dbReference>
<dbReference type="EMBL" id="CP043504">
    <property type="protein sequence ID" value="QEO08808.1"/>
    <property type="molecule type" value="Genomic_DNA"/>
</dbReference>
<name>A0A5C1Y5X8_9MICO</name>
<keyword evidence="2" id="KW-0805">Transcription regulation</keyword>
<evidence type="ECO:0000313" key="7">
    <source>
        <dbReference type="EMBL" id="QEO08808.1"/>
    </source>
</evidence>
<evidence type="ECO:0000256" key="1">
    <source>
        <dbReference type="ARBA" id="ARBA00010641"/>
    </source>
</evidence>
<sequence length="203" mass="22298">MGEGESVRSSGPADGGESAPLWAQAGELFTAWRAGRAGGIDQLVRLVSPVLWHVVRAYGLRRDEAEDVVQNTWLALVRSRESIQDPRTVVAWLTTTARRESWRVAKAVGKQAPVADETLEWLGDSVEAAEQSAERSIESARLWRAVAALPERCRRLLRVIAFAERPDYESLSTELHMPIGSIGPTRGRCLGKLRELMIEGAAG</sequence>
<dbReference type="NCBIfam" id="TIGR02937">
    <property type="entry name" value="sigma70-ECF"/>
    <property type="match status" value="1"/>
</dbReference>
<evidence type="ECO:0000256" key="5">
    <source>
        <dbReference type="ARBA" id="ARBA00023163"/>
    </source>
</evidence>
<dbReference type="GO" id="GO:0006352">
    <property type="term" value="P:DNA-templated transcription initiation"/>
    <property type="evidence" value="ECO:0007669"/>
    <property type="project" value="InterPro"/>
</dbReference>
<dbReference type="InterPro" id="IPR007627">
    <property type="entry name" value="RNA_pol_sigma70_r2"/>
</dbReference>
<dbReference type="Gene3D" id="1.10.10.10">
    <property type="entry name" value="Winged helix-like DNA-binding domain superfamily/Winged helix DNA-binding domain"/>
    <property type="match status" value="1"/>
</dbReference>
<evidence type="ECO:0000313" key="8">
    <source>
        <dbReference type="Proteomes" id="UP000322159"/>
    </source>
</evidence>
<dbReference type="InterPro" id="IPR039425">
    <property type="entry name" value="RNA_pol_sigma-70-like"/>
</dbReference>